<dbReference type="EMBL" id="JAXLQG010000001">
    <property type="protein sequence ID" value="KAK5545611.1"/>
    <property type="molecule type" value="Genomic_DNA"/>
</dbReference>
<accession>A0AAV9QKC6</accession>
<evidence type="ECO:0008006" key="4">
    <source>
        <dbReference type="Google" id="ProtNLM"/>
    </source>
</evidence>
<dbReference type="Proteomes" id="UP001345827">
    <property type="component" value="Unassembled WGS sequence"/>
</dbReference>
<dbReference type="PANTHER" id="PTHR37534:SF46">
    <property type="entry name" value="ZN(II)2CYS6 TRANSCRIPTION FACTOR (EUROFUNG)"/>
    <property type="match status" value="1"/>
</dbReference>
<evidence type="ECO:0000256" key="1">
    <source>
        <dbReference type="ARBA" id="ARBA00023242"/>
    </source>
</evidence>
<keyword evidence="1" id="KW-0539">Nucleus</keyword>
<reference evidence="2 3" key="1">
    <citation type="submission" date="2023-06" db="EMBL/GenBank/DDBJ databases">
        <title>Black Yeasts Isolated from many extreme environments.</title>
        <authorList>
            <person name="Coleine C."/>
            <person name="Stajich J.E."/>
            <person name="Selbmann L."/>
        </authorList>
    </citation>
    <scope>NUCLEOTIDE SEQUENCE [LARGE SCALE GENOMIC DNA]</scope>
    <source>
        <strain evidence="2 3">CCFEE 5887</strain>
    </source>
</reference>
<organism evidence="2 3">
    <name type="scientific">Vermiconidia calcicola</name>
    <dbReference type="NCBI Taxonomy" id="1690605"/>
    <lineage>
        <taxon>Eukaryota</taxon>
        <taxon>Fungi</taxon>
        <taxon>Dikarya</taxon>
        <taxon>Ascomycota</taxon>
        <taxon>Pezizomycotina</taxon>
        <taxon>Dothideomycetes</taxon>
        <taxon>Dothideomycetidae</taxon>
        <taxon>Mycosphaerellales</taxon>
        <taxon>Extremaceae</taxon>
        <taxon>Vermiconidia</taxon>
    </lineage>
</organism>
<evidence type="ECO:0000313" key="3">
    <source>
        <dbReference type="Proteomes" id="UP001345827"/>
    </source>
</evidence>
<dbReference type="AlphaFoldDB" id="A0AAV9QKC6"/>
<keyword evidence="3" id="KW-1185">Reference proteome</keyword>
<protein>
    <recommendedName>
        <fullName evidence="4">Transcription factor domain-containing protein</fullName>
    </recommendedName>
</protein>
<comment type="caution">
    <text evidence="2">The sequence shown here is derived from an EMBL/GenBank/DDBJ whole genome shotgun (WGS) entry which is preliminary data.</text>
</comment>
<dbReference type="PANTHER" id="PTHR37534">
    <property type="entry name" value="TRANSCRIPTIONAL ACTIVATOR PROTEIN UGA3"/>
    <property type="match status" value="1"/>
</dbReference>
<name>A0AAV9QKC6_9PEZI</name>
<evidence type="ECO:0000313" key="2">
    <source>
        <dbReference type="EMBL" id="KAK5545611.1"/>
    </source>
</evidence>
<sequence length="381" mass="42996">MANPYDTDFDSQDRYEIDLLTYFRYEIAPRLDLELGESYFGDRIMHRANHNIALYQSILALSTCQRAATKPSHHKRAIDDSTSSYVHARQCMLLADGEDRLSGTLLLTLRDMAMCPPRLWQGKFSSLQKSMTTPFEQMLEGQWQLMSRLALASRLMARSTSSSSSTAVDLSFVLQGTCPILPGQYLTHKQQLRQAIANLARALLISSHDAQNSHLPLTATWLSCWSDNQLWFSARNEEMRQIFEVQELDVLQHGRPSSLDFPVIVFSNVCALLANFVHHLAALHLLHHKPRLIKAFAESGSSMSSVWHAQRLVGMIAAFDVSEVFDPLVVAGLIYAAKRLSHPSQLTVVVNLLKKASQWTGLELQEEIDNVEETLRQTGSW</sequence>
<proteinExistence type="predicted"/>
<gene>
    <name evidence="2" type="ORF">LTR25_000618</name>
</gene>